<sequence>MRGILSTFAAVLSLWSHSSEAHSTKRNALNYISRVDDPILHTPSHRVHAHSSFELTFLLHAGNDKVRLTLQPNYDVLSDDATVQYLDADGNVQHVEPIRRSDHRVFKGDAFVKHPGHGEWLKAGWARISVYRDGARPIFEGAFRIDGNNHHVQTSTNYRSTQHHEDPAIDLADDEYMVVWRDSDVLPHDDVHGELKRSVEGSTCESDSLEFNNDLDHPIYSGLDIRDISPADGSHLFSRQDDTPTGGTGGGVNLASTIGSTAGCPTSRKVALVGIATDCTYTALFDSKEAARTSIIQMVSAASEVYESTFNVSLGIHDLVVSDASCPGTAPETTPWNVACGGSVDISSRLNLFSNWRAQRNNSNAYWTLLSTCNTDSAVGLAWLGQLCVTGTSGDSNQTVSGANVVVRTSTEWQVFAHESGHTFGAVHDCISSTCSDGSVSMQKCCPLSTSTCNAGGDFIMNPSTGNSITQFSACSIGNICSALGRNSVRSQCLTNNKDVVTISEAQCGNGIVEQGEECDCGGTQGCGDNSCCDASTCQFKTGAVCDPSNEDCCSSQCQYKSATEVCRASTGACDPQETCSGTSAVCPADKLADDGTTCGSSGGGLTCASGQCTSRDLQCKTVVGAVTTDNNTAACNSQSCQLTCSSSRLGPNTCYNMNQYFLDGTPCAGGGKCDNGECKGGNFATEVGSWISDNKNIVIPVASVVGGLFLLSILCCCWNRCGKRRPKKPTNQPLPPPGWHGGAAWNAPPRPPPAMTSANGSRNRLSRAAPPSYAPYQGPPQQGIGRVQTARYA</sequence>
<feature type="binding site" evidence="4">
    <location>
        <position position="422"/>
    </location>
    <ligand>
        <name>Zn(2+)</name>
        <dbReference type="ChEBI" id="CHEBI:29105"/>
        <note>catalytic</note>
    </ligand>
</feature>
<dbReference type="InterPro" id="IPR001762">
    <property type="entry name" value="Disintegrin_dom"/>
</dbReference>
<evidence type="ECO:0000259" key="8">
    <source>
        <dbReference type="PROSITE" id="PS50214"/>
    </source>
</evidence>
<dbReference type="PANTHER" id="PTHR11905:SF159">
    <property type="entry name" value="ADAM METALLOPROTEASE"/>
    <property type="match status" value="1"/>
</dbReference>
<evidence type="ECO:0000313" key="10">
    <source>
        <dbReference type="EMBL" id="KAH6656306.1"/>
    </source>
</evidence>
<dbReference type="InterPro" id="IPR001590">
    <property type="entry name" value="Peptidase_M12B"/>
</dbReference>
<keyword evidence="7" id="KW-0732">Signal</keyword>
<feature type="transmembrane region" description="Helical" evidence="6">
    <location>
        <begin position="698"/>
        <end position="719"/>
    </location>
</feature>
<proteinExistence type="predicted"/>
<evidence type="ECO:0000256" key="1">
    <source>
        <dbReference type="ARBA" id="ARBA00023157"/>
    </source>
</evidence>
<keyword evidence="11" id="KW-1185">Reference proteome</keyword>
<comment type="function">
    <text evidence="2">Probable zinc protease.</text>
</comment>
<dbReference type="GO" id="GO:0046872">
    <property type="term" value="F:metal ion binding"/>
    <property type="evidence" value="ECO:0007669"/>
    <property type="project" value="UniProtKB-KW"/>
</dbReference>
<dbReference type="PANTHER" id="PTHR11905">
    <property type="entry name" value="ADAM A DISINTEGRIN AND METALLOPROTEASE DOMAIN"/>
    <property type="match status" value="1"/>
</dbReference>
<dbReference type="AlphaFoldDB" id="A0A9P8UQ78"/>
<organism evidence="10 11">
    <name type="scientific">Truncatella angustata</name>
    <dbReference type="NCBI Taxonomy" id="152316"/>
    <lineage>
        <taxon>Eukaryota</taxon>
        <taxon>Fungi</taxon>
        <taxon>Dikarya</taxon>
        <taxon>Ascomycota</taxon>
        <taxon>Pezizomycotina</taxon>
        <taxon>Sordariomycetes</taxon>
        <taxon>Xylariomycetidae</taxon>
        <taxon>Amphisphaeriales</taxon>
        <taxon>Sporocadaceae</taxon>
        <taxon>Truncatella</taxon>
    </lineage>
</organism>
<evidence type="ECO:0000256" key="7">
    <source>
        <dbReference type="SAM" id="SignalP"/>
    </source>
</evidence>
<dbReference type="GO" id="GO:0004222">
    <property type="term" value="F:metalloendopeptidase activity"/>
    <property type="evidence" value="ECO:0007669"/>
    <property type="project" value="InterPro"/>
</dbReference>
<feature type="domain" description="Peptidase M12B" evidence="9">
    <location>
        <begin position="268"/>
        <end position="480"/>
    </location>
</feature>
<dbReference type="Pfam" id="PF00200">
    <property type="entry name" value="Disintegrin"/>
    <property type="match status" value="1"/>
</dbReference>
<feature type="active site" evidence="4">
    <location>
        <position position="419"/>
    </location>
</feature>
<feature type="signal peptide" evidence="7">
    <location>
        <begin position="1"/>
        <end position="21"/>
    </location>
</feature>
<dbReference type="GeneID" id="70128292"/>
<dbReference type="InterPro" id="IPR034028">
    <property type="entry name" value="ZnMc_ADAM_fungal"/>
</dbReference>
<feature type="chain" id="PRO_5040385137" description="Disintegrin and metalloproteinase domain-containing protein B" evidence="7">
    <location>
        <begin position="22"/>
        <end position="794"/>
    </location>
</feature>
<feature type="domain" description="Disintegrin" evidence="8">
    <location>
        <begin position="505"/>
        <end position="595"/>
    </location>
</feature>
<dbReference type="SMART" id="SM00050">
    <property type="entry name" value="DISIN"/>
    <property type="match status" value="1"/>
</dbReference>
<evidence type="ECO:0000256" key="4">
    <source>
        <dbReference type="PROSITE-ProRule" id="PRU00276"/>
    </source>
</evidence>
<gene>
    <name evidence="10" type="ORF">BKA67DRAFT_531584</name>
</gene>
<name>A0A9P8UQ78_9PEZI</name>
<dbReference type="Pfam" id="PF13688">
    <property type="entry name" value="Reprolysin_5"/>
    <property type="match status" value="1"/>
</dbReference>
<evidence type="ECO:0000256" key="2">
    <source>
        <dbReference type="ARBA" id="ARBA00056552"/>
    </source>
</evidence>
<keyword evidence="1" id="KW-1015">Disulfide bond</keyword>
<dbReference type="EMBL" id="JAGPXC010000002">
    <property type="protein sequence ID" value="KAH6656306.1"/>
    <property type="molecule type" value="Genomic_DNA"/>
</dbReference>
<evidence type="ECO:0000259" key="9">
    <source>
        <dbReference type="PROSITE" id="PS50215"/>
    </source>
</evidence>
<reference evidence="10" key="1">
    <citation type="journal article" date="2021" name="Nat. Commun.">
        <title>Genetic determinants of endophytism in the Arabidopsis root mycobiome.</title>
        <authorList>
            <person name="Mesny F."/>
            <person name="Miyauchi S."/>
            <person name="Thiergart T."/>
            <person name="Pickel B."/>
            <person name="Atanasova L."/>
            <person name="Karlsson M."/>
            <person name="Huettel B."/>
            <person name="Barry K.W."/>
            <person name="Haridas S."/>
            <person name="Chen C."/>
            <person name="Bauer D."/>
            <person name="Andreopoulos W."/>
            <person name="Pangilinan J."/>
            <person name="LaButti K."/>
            <person name="Riley R."/>
            <person name="Lipzen A."/>
            <person name="Clum A."/>
            <person name="Drula E."/>
            <person name="Henrissat B."/>
            <person name="Kohler A."/>
            <person name="Grigoriev I.V."/>
            <person name="Martin F.M."/>
            <person name="Hacquard S."/>
        </authorList>
    </citation>
    <scope>NUCLEOTIDE SEQUENCE</scope>
    <source>
        <strain evidence="10">MPI-SDFR-AT-0073</strain>
    </source>
</reference>
<dbReference type="GO" id="GO:0006508">
    <property type="term" value="P:proteolysis"/>
    <property type="evidence" value="ECO:0007669"/>
    <property type="project" value="InterPro"/>
</dbReference>
<dbReference type="PROSITE" id="PS50214">
    <property type="entry name" value="DISINTEGRIN_2"/>
    <property type="match status" value="1"/>
</dbReference>
<evidence type="ECO:0000313" key="11">
    <source>
        <dbReference type="Proteomes" id="UP000758603"/>
    </source>
</evidence>
<dbReference type="RefSeq" id="XP_045960540.1">
    <property type="nucleotide sequence ID" value="XM_046099400.1"/>
</dbReference>
<protein>
    <recommendedName>
        <fullName evidence="3">Disintegrin and metalloproteinase domain-containing protein B</fullName>
    </recommendedName>
</protein>
<dbReference type="SUPFAM" id="SSF55486">
    <property type="entry name" value="Metalloproteases ('zincins'), catalytic domain"/>
    <property type="match status" value="1"/>
</dbReference>
<dbReference type="InterPro" id="IPR036436">
    <property type="entry name" value="Disintegrin_dom_sf"/>
</dbReference>
<keyword evidence="6" id="KW-0812">Transmembrane</keyword>
<dbReference type="CDD" id="cd04271">
    <property type="entry name" value="ZnMc_ADAM_fungal"/>
    <property type="match status" value="1"/>
</dbReference>
<dbReference type="SUPFAM" id="SSF57552">
    <property type="entry name" value="Blood coagulation inhibitor (disintegrin)"/>
    <property type="match status" value="1"/>
</dbReference>
<dbReference type="InterPro" id="IPR024079">
    <property type="entry name" value="MetalloPept_cat_dom_sf"/>
</dbReference>
<feature type="binding site" evidence="4">
    <location>
        <position position="428"/>
    </location>
    <ligand>
        <name>Zn(2+)</name>
        <dbReference type="ChEBI" id="CHEBI:29105"/>
        <note>catalytic</note>
    </ligand>
</feature>
<feature type="binding site" evidence="4">
    <location>
        <position position="418"/>
    </location>
    <ligand>
        <name>Zn(2+)</name>
        <dbReference type="ChEBI" id="CHEBI:29105"/>
        <note>catalytic</note>
    </ligand>
</feature>
<dbReference type="Gene3D" id="4.10.70.10">
    <property type="entry name" value="Disintegrin domain"/>
    <property type="match status" value="1"/>
</dbReference>
<feature type="region of interest" description="Disordered" evidence="5">
    <location>
        <begin position="728"/>
        <end position="794"/>
    </location>
</feature>
<evidence type="ECO:0000256" key="5">
    <source>
        <dbReference type="SAM" id="MobiDB-lite"/>
    </source>
</evidence>
<keyword evidence="6" id="KW-1133">Transmembrane helix</keyword>
<comment type="caution">
    <text evidence="4">Lacks conserved residue(s) required for the propagation of feature annotation.</text>
</comment>
<evidence type="ECO:0000256" key="3">
    <source>
        <dbReference type="ARBA" id="ARBA00074021"/>
    </source>
</evidence>
<keyword evidence="4" id="KW-0862">Zinc</keyword>
<keyword evidence="6" id="KW-0472">Membrane</keyword>
<dbReference type="PROSITE" id="PS50215">
    <property type="entry name" value="ADAM_MEPRO"/>
    <property type="match status" value="1"/>
</dbReference>
<dbReference type="Gene3D" id="3.40.390.10">
    <property type="entry name" value="Collagenase (Catalytic Domain)"/>
    <property type="match status" value="1"/>
</dbReference>
<dbReference type="FunFam" id="4.10.70.10:FF:000003">
    <property type="entry name" value="Disintegrin and metalloproteinase domain-containing protein 17"/>
    <property type="match status" value="1"/>
</dbReference>
<dbReference type="Proteomes" id="UP000758603">
    <property type="component" value="Unassembled WGS sequence"/>
</dbReference>
<comment type="caution">
    <text evidence="10">The sequence shown here is derived from an EMBL/GenBank/DDBJ whole genome shotgun (WGS) entry which is preliminary data.</text>
</comment>
<dbReference type="OrthoDB" id="5951731at2759"/>
<evidence type="ECO:0000256" key="6">
    <source>
        <dbReference type="SAM" id="Phobius"/>
    </source>
</evidence>
<accession>A0A9P8UQ78</accession>
<keyword evidence="4" id="KW-0479">Metal-binding</keyword>